<reference evidence="6" key="1">
    <citation type="journal article" date="2019" name="Int. J. Syst. Evol. Microbiol.">
        <title>The Global Catalogue of Microorganisms (GCM) 10K type strain sequencing project: providing services to taxonomists for standard genome sequencing and annotation.</title>
        <authorList>
            <consortium name="The Broad Institute Genomics Platform"/>
            <consortium name="The Broad Institute Genome Sequencing Center for Infectious Disease"/>
            <person name="Wu L."/>
            <person name="Ma J."/>
        </authorList>
    </citation>
    <scope>NUCLEOTIDE SEQUENCE [LARGE SCALE GENOMIC DNA]</scope>
    <source>
        <strain evidence="6">JCM 16902</strain>
    </source>
</reference>
<dbReference type="InterPro" id="IPR050325">
    <property type="entry name" value="Prot/Nucl_acid_deglycase"/>
</dbReference>
<dbReference type="InterPro" id="IPR002818">
    <property type="entry name" value="DJ-1/PfpI"/>
</dbReference>
<dbReference type="CDD" id="cd03141">
    <property type="entry name" value="GATase1_Hsp31_like"/>
    <property type="match status" value="1"/>
</dbReference>
<dbReference type="PANTHER" id="PTHR48094">
    <property type="entry name" value="PROTEIN/NUCLEIC ACID DEGLYCASE DJ-1-RELATED"/>
    <property type="match status" value="1"/>
</dbReference>
<evidence type="ECO:0000256" key="2">
    <source>
        <dbReference type="ARBA" id="ARBA00023239"/>
    </source>
</evidence>
<comment type="caution">
    <text evidence="5">The sequence shown here is derived from an EMBL/GenBank/DDBJ whole genome shotgun (WGS) entry which is preliminary data.</text>
</comment>
<evidence type="ECO:0000313" key="5">
    <source>
        <dbReference type="EMBL" id="GAA3589968.1"/>
    </source>
</evidence>
<proteinExistence type="inferred from homology"/>
<dbReference type="RefSeq" id="WP_231485335.1">
    <property type="nucleotide sequence ID" value="NZ_BAAAZO010000001.1"/>
</dbReference>
<dbReference type="SUPFAM" id="SSF52317">
    <property type="entry name" value="Class I glutamine amidotransferase-like"/>
    <property type="match status" value="1"/>
</dbReference>
<keyword evidence="6" id="KW-1185">Reference proteome</keyword>
<evidence type="ECO:0000256" key="1">
    <source>
        <dbReference type="ARBA" id="ARBA00023016"/>
    </source>
</evidence>
<name>A0ABP6YXR8_9ACTN</name>
<keyword evidence="5" id="KW-0315">Glutamine amidotransferase</keyword>
<dbReference type="Gene3D" id="3.40.50.880">
    <property type="match status" value="1"/>
</dbReference>
<dbReference type="Proteomes" id="UP001501074">
    <property type="component" value="Unassembled WGS sequence"/>
</dbReference>
<keyword evidence="2" id="KW-0456">Lyase</keyword>
<dbReference type="PANTHER" id="PTHR48094:SF11">
    <property type="entry name" value="GLUTATHIONE-INDEPENDENT GLYOXALASE HSP31-RELATED"/>
    <property type="match status" value="1"/>
</dbReference>
<gene>
    <name evidence="5" type="ORF">GCM10022223_00550</name>
</gene>
<feature type="domain" description="DJ-1/PfpI" evidence="4">
    <location>
        <begin position="23"/>
        <end position="221"/>
    </location>
</feature>
<keyword evidence="1" id="KW-0346">Stress response</keyword>
<evidence type="ECO:0000259" key="4">
    <source>
        <dbReference type="Pfam" id="PF01965"/>
    </source>
</evidence>
<evidence type="ECO:0000256" key="3">
    <source>
        <dbReference type="ARBA" id="ARBA00038493"/>
    </source>
</evidence>
<evidence type="ECO:0000313" key="6">
    <source>
        <dbReference type="Proteomes" id="UP001501074"/>
    </source>
</evidence>
<protein>
    <submittedName>
        <fullName evidence="5">Type 1 glutamine amidotransferase domain-containing protein</fullName>
    </submittedName>
</protein>
<accession>A0ABP6YXR8</accession>
<dbReference type="InterPro" id="IPR029062">
    <property type="entry name" value="Class_I_gatase-like"/>
</dbReference>
<dbReference type="EMBL" id="BAAAZO010000001">
    <property type="protein sequence ID" value="GAA3589968.1"/>
    <property type="molecule type" value="Genomic_DNA"/>
</dbReference>
<sequence>MKVLLVLTSHDQLGDTGLKTGFWLEELAAPYYGLKEAGAQITLASPLGGQPPLDPKSNEPSFQTDLTRRFELDPEATAALASTQVLSTVKAADFDAVFYPGGHGPLWDLAEDQDSITLIQDFLRSGKPTALVCHAPGVLRHVVNEDGTPVVAGKKVTGFANSEEEGVGLTDVVPFLVEDVLVEQGGVYSKGEDWASYVLQDGLLITGQNPGSSAEAADVLIKALAG</sequence>
<comment type="similarity">
    <text evidence="3">Belongs to the peptidase C56 family. HSP31-like subfamily.</text>
</comment>
<dbReference type="Pfam" id="PF01965">
    <property type="entry name" value="DJ-1_PfpI"/>
    <property type="match status" value="1"/>
</dbReference>
<organism evidence="5 6">
    <name type="scientific">Kineosporia mesophila</name>
    <dbReference type="NCBI Taxonomy" id="566012"/>
    <lineage>
        <taxon>Bacteria</taxon>
        <taxon>Bacillati</taxon>
        <taxon>Actinomycetota</taxon>
        <taxon>Actinomycetes</taxon>
        <taxon>Kineosporiales</taxon>
        <taxon>Kineosporiaceae</taxon>
        <taxon>Kineosporia</taxon>
    </lineage>
</organism>